<evidence type="ECO:0000256" key="1">
    <source>
        <dbReference type="SAM" id="MobiDB-lite"/>
    </source>
</evidence>
<keyword evidence="2" id="KW-1133">Transmembrane helix</keyword>
<accession>A0A1M5HRE3</accession>
<dbReference type="AlphaFoldDB" id="A0A1M5HRE3"/>
<feature type="transmembrane region" description="Helical" evidence="2">
    <location>
        <begin position="63"/>
        <end position="85"/>
    </location>
</feature>
<protein>
    <submittedName>
        <fullName evidence="3">Uncharacterized protein</fullName>
    </submittedName>
</protein>
<feature type="region of interest" description="Disordered" evidence="1">
    <location>
        <begin position="180"/>
        <end position="208"/>
    </location>
</feature>
<dbReference type="EMBL" id="FQVU01000002">
    <property type="protein sequence ID" value="SHG18438.1"/>
    <property type="molecule type" value="Genomic_DNA"/>
</dbReference>
<feature type="transmembrane region" description="Helical" evidence="2">
    <location>
        <begin position="123"/>
        <end position="142"/>
    </location>
</feature>
<name>A0A1M5HRE3_9ACTN</name>
<reference evidence="3 4" key="1">
    <citation type="submission" date="2016-11" db="EMBL/GenBank/DDBJ databases">
        <authorList>
            <person name="Jaros S."/>
            <person name="Januszkiewicz K."/>
            <person name="Wedrychowicz H."/>
        </authorList>
    </citation>
    <scope>NUCLEOTIDE SEQUENCE [LARGE SCALE GENOMIC DNA]</scope>
    <source>
        <strain evidence="3 4">DSM 45627</strain>
    </source>
</reference>
<sequence length="220" mass="23897">MYPLGGQCNPADTRLSRRRHRGVHDLDVAWSRRRHVDELGVLALVLVAIAAATALVTGSGTAVAVQASVTTGLCGLAFFASLLVLPRPLTFYVGRRFAGLELDEWDGLWRYAGFRRVQRRLTAAWGVVLLGEATFRAVATWLLGADGFMLVANQVLPYAVVAVMTAVSIRTGRRHQVAAAGGGRSALTRRGERRPQRQNRPRACGVGRAPGDRLIRCRDG</sequence>
<evidence type="ECO:0000313" key="3">
    <source>
        <dbReference type="EMBL" id="SHG18438.1"/>
    </source>
</evidence>
<keyword evidence="2" id="KW-0472">Membrane</keyword>
<evidence type="ECO:0000313" key="4">
    <source>
        <dbReference type="Proteomes" id="UP000186132"/>
    </source>
</evidence>
<dbReference type="NCBIfam" id="NF041646">
    <property type="entry name" value="VC0807_fam"/>
    <property type="match status" value="1"/>
</dbReference>
<dbReference type="Proteomes" id="UP000186132">
    <property type="component" value="Unassembled WGS sequence"/>
</dbReference>
<dbReference type="STRING" id="1206085.SAMN05443575_1608"/>
<organism evidence="3 4">
    <name type="scientific">Jatrophihabitans endophyticus</name>
    <dbReference type="NCBI Taxonomy" id="1206085"/>
    <lineage>
        <taxon>Bacteria</taxon>
        <taxon>Bacillati</taxon>
        <taxon>Actinomycetota</taxon>
        <taxon>Actinomycetes</taxon>
        <taxon>Jatrophihabitantales</taxon>
        <taxon>Jatrophihabitantaceae</taxon>
        <taxon>Jatrophihabitans</taxon>
    </lineage>
</organism>
<keyword evidence="2" id="KW-0812">Transmembrane</keyword>
<keyword evidence="4" id="KW-1185">Reference proteome</keyword>
<proteinExistence type="predicted"/>
<feature type="transmembrane region" description="Helical" evidence="2">
    <location>
        <begin position="39"/>
        <end position="57"/>
    </location>
</feature>
<gene>
    <name evidence="3" type="ORF">SAMN05443575_1608</name>
</gene>
<evidence type="ECO:0000256" key="2">
    <source>
        <dbReference type="SAM" id="Phobius"/>
    </source>
</evidence>
<feature type="transmembrane region" description="Helical" evidence="2">
    <location>
        <begin position="148"/>
        <end position="167"/>
    </location>
</feature>